<dbReference type="EC" id="5.6.2.4" evidence="7"/>
<dbReference type="OrthoDB" id="10261556at2759"/>
<keyword evidence="3" id="KW-0378">Hydrolase</keyword>
<evidence type="ECO:0000256" key="1">
    <source>
        <dbReference type="ARBA" id="ARBA00005446"/>
    </source>
</evidence>
<dbReference type="PROSITE" id="PS51192">
    <property type="entry name" value="HELICASE_ATP_BIND_1"/>
    <property type="match status" value="1"/>
</dbReference>
<dbReference type="EMBL" id="CAJNRD030001114">
    <property type="protein sequence ID" value="CAG5073280.1"/>
    <property type="molecule type" value="Genomic_DNA"/>
</dbReference>
<dbReference type="SUPFAM" id="SSF52540">
    <property type="entry name" value="P-loop containing nucleoside triphosphate hydrolases"/>
    <property type="match status" value="1"/>
</dbReference>
<dbReference type="SMART" id="SM00487">
    <property type="entry name" value="DEXDc"/>
    <property type="match status" value="1"/>
</dbReference>
<keyword evidence="10" id="KW-0347">Helicase</keyword>
<accession>A0A8J2ELX7</accession>
<comment type="similarity">
    <text evidence="1">Belongs to the helicase family. RecQ subfamily.</text>
</comment>
<evidence type="ECO:0000259" key="9">
    <source>
        <dbReference type="PROSITE" id="PS51194"/>
    </source>
</evidence>
<dbReference type="GO" id="GO:0005634">
    <property type="term" value="C:nucleus"/>
    <property type="evidence" value="ECO:0007669"/>
    <property type="project" value="TreeGrafter"/>
</dbReference>
<dbReference type="GO" id="GO:0005694">
    <property type="term" value="C:chromosome"/>
    <property type="evidence" value="ECO:0007669"/>
    <property type="project" value="TreeGrafter"/>
</dbReference>
<proteinExistence type="inferred from homology"/>
<dbReference type="PROSITE" id="PS51194">
    <property type="entry name" value="HELICASE_CTER"/>
    <property type="match status" value="1"/>
</dbReference>
<evidence type="ECO:0000313" key="11">
    <source>
        <dbReference type="Proteomes" id="UP000786811"/>
    </source>
</evidence>
<gene>
    <name evidence="10" type="ORF">HICCMSTLAB_LOCUS259</name>
</gene>
<keyword evidence="2" id="KW-0547">Nucleotide-binding</keyword>
<comment type="caution">
    <text evidence="10">The sequence shown here is derived from an EMBL/GenBank/DDBJ whole genome shotgun (WGS) entry which is preliminary data.</text>
</comment>
<comment type="catalytic activity">
    <reaction evidence="6">
        <text>Couples ATP hydrolysis with the unwinding of duplex DNA by translocating in the 3'-5' direction.</text>
        <dbReference type="EC" id="5.6.2.4"/>
    </reaction>
</comment>
<evidence type="ECO:0000259" key="8">
    <source>
        <dbReference type="PROSITE" id="PS51192"/>
    </source>
</evidence>
<organism evidence="10 11">
    <name type="scientific">Cotesia congregata</name>
    <name type="common">Parasitoid wasp</name>
    <name type="synonym">Apanteles congregatus</name>
    <dbReference type="NCBI Taxonomy" id="51543"/>
    <lineage>
        <taxon>Eukaryota</taxon>
        <taxon>Metazoa</taxon>
        <taxon>Ecdysozoa</taxon>
        <taxon>Arthropoda</taxon>
        <taxon>Hexapoda</taxon>
        <taxon>Insecta</taxon>
        <taxon>Pterygota</taxon>
        <taxon>Neoptera</taxon>
        <taxon>Endopterygota</taxon>
        <taxon>Hymenoptera</taxon>
        <taxon>Apocrita</taxon>
        <taxon>Ichneumonoidea</taxon>
        <taxon>Braconidae</taxon>
        <taxon>Microgastrinae</taxon>
        <taxon>Cotesia</taxon>
    </lineage>
</organism>
<dbReference type="GO" id="GO:0016787">
    <property type="term" value="F:hydrolase activity"/>
    <property type="evidence" value="ECO:0007669"/>
    <property type="project" value="UniProtKB-KW"/>
</dbReference>
<evidence type="ECO:0000256" key="2">
    <source>
        <dbReference type="ARBA" id="ARBA00022741"/>
    </source>
</evidence>
<evidence type="ECO:0000256" key="3">
    <source>
        <dbReference type="ARBA" id="ARBA00022801"/>
    </source>
</evidence>
<dbReference type="CDD" id="cd17920">
    <property type="entry name" value="DEXHc_RecQ"/>
    <property type="match status" value="1"/>
</dbReference>
<reference evidence="10" key="1">
    <citation type="submission" date="2021-04" db="EMBL/GenBank/DDBJ databases">
        <authorList>
            <person name="Chebbi M.A.C M."/>
        </authorList>
    </citation>
    <scope>NUCLEOTIDE SEQUENCE</scope>
</reference>
<dbReference type="GO" id="GO:0003677">
    <property type="term" value="F:DNA binding"/>
    <property type="evidence" value="ECO:0007669"/>
    <property type="project" value="UniProtKB-KW"/>
</dbReference>
<dbReference type="InterPro" id="IPR001650">
    <property type="entry name" value="Helicase_C-like"/>
</dbReference>
<keyword evidence="4" id="KW-0067">ATP-binding</keyword>
<dbReference type="PANTHER" id="PTHR13710:SF152">
    <property type="entry name" value="ATP-DEPENDENT DNA HELICASE Q5"/>
    <property type="match status" value="1"/>
</dbReference>
<protein>
    <recommendedName>
        <fullName evidence="7">DNA 3'-5' helicase</fullName>
        <ecNumber evidence="7">5.6.2.4</ecNumber>
    </recommendedName>
</protein>
<evidence type="ECO:0000256" key="7">
    <source>
        <dbReference type="ARBA" id="ARBA00034808"/>
    </source>
</evidence>
<dbReference type="GO" id="GO:0000724">
    <property type="term" value="P:double-strand break repair via homologous recombination"/>
    <property type="evidence" value="ECO:0007669"/>
    <property type="project" value="TreeGrafter"/>
</dbReference>
<evidence type="ECO:0000256" key="6">
    <source>
        <dbReference type="ARBA" id="ARBA00034617"/>
    </source>
</evidence>
<evidence type="ECO:0000256" key="4">
    <source>
        <dbReference type="ARBA" id="ARBA00022840"/>
    </source>
</evidence>
<evidence type="ECO:0000313" key="10">
    <source>
        <dbReference type="EMBL" id="CAG5073280.1"/>
    </source>
</evidence>
<evidence type="ECO:0000256" key="5">
    <source>
        <dbReference type="ARBA" id="ARBA00023125"/>
    </source>
</evidence>
<keyword evidence="11" id="KW-1185">Reference proteome</keyword>
<feature type="domain" description="Helicase C-terminal" evidence="9">
    <location>
        <begin position="200"/>
        <end position="297"/>
    </location>
</feature>
<feature type="domain" description="Helicase ATP-binding" evidence="8">
    <location>
        <begin position="26"/>
        <end position="176"/>
    </location>
</feature>
<dbReference type="GO" id="GO:0005524">
    <property type="term" value="F:ATP binding"/>
    <property type="evidence" value="ECO:0007669"/>
    <property type="project" value="UniProtKB-KW"/>
</dbReference>
<dbReference type="Gene3D" id="3.40.50.300">
    <property type="entry name" value="P-loop containing nucleotide triphosphate hydrolases"/>
    <property type="match status" value="3"/>
</dbReference>
<dbReference type="PANTHER" id="PTHR13710">
    <property type="entry name" value="DNA HELICASE RECQ FAMILY MEMBER"/>
    <property type="match status" value="1"/>
</dbReference>
<dbReference type="InterPro" id="IPR014001">
    <property type="entry name" value="Helicase_ATP-bd"/>
</dbReference>
<dbReference type="InterPro" id="IPR011545">
    <property type="entry name" value="DEAD/DEAH_box_helicase_dom"/>
</dbReference>
<sequence length="297" mass="32943">MLLQQALQKKFKYDNFKSDLQARATAAINDRKNDVYVCMPTGAGKSLCFQLPAALKENSVALVISPLLALVKNQVDFLNTKGIKANALNSKTSSKEKSAMMKDISKSMYKLKTISYFVIDEAHCLSQWGHDFRPTYRKLNILRLKCPEVPIIALTATAAKEIVQDIFSSLTMKNPLIFSAPVFRENLFYDVWFVDAITNPLDHLVTYIIEALSSFDDTKMPSNGKNCGIIYCRKKEATEFIAEKLSASGIPTLAYHAGLKSSSRTEIQDKWTSGLVPVIAATCSFGMGVDKGSVRSE</sequence>
<keyword evidence="5" id="KW-0238">DNA-binding</keyword>
<dbReference type="InterPro" id="IPR002464">
    <property type="entry name" value="DNA/RNA_helicase_DEAH_CS"/>
</dbReference>
<dbReference type="AlphaFoldDB" id="A0A8J2ELX7"/>
<dbReference type="PROSITE" id="PS00690">
    <property type="entry name" value="DEAH_ATP_HELICASE"/>
    <property type="match status" value="1"/>
</dbReference>
<dbReference type="InterPro" id="IPR027417">
    <property type="entry name" value="P-loop_NTPase"/>
</dbReference>
<dbReference type="GO" id="GO:0005737">
    <property type="term" value="C:cytoplasm"/>
    <property type="evidence" value="ECO:0007669"/>
    <property type="project" value="TreeGrafter"/>
</dbReference>
<dbReference type="Pfam" id="PF00271">
    <property type="entry name" value="Helicase_C"/>
    <property type="match status" value="1"/>
</dbReference>
<dbReference type="Pfam" id="PF00270">
    <property type="entry name" value="DEAD"/>
    <property type="match status" value="1"/>
</dbReference>
<dbReference type="GO" id="GO:0043138">
    <property type="term" value="F:3'-5' DNA helicase activity"/>
    <property type="evidence" value="ECO:0007669"/>
    <property type="project" value="UniProtKB-EC"/>
</dbReference>
<dbReference type="GO" id="GO:0009378">
    <property type="term" value="F:four-way junction helicase activity"/>
    <property type="evidence" value="ECO:0007669"/>
    <property type="project" value="TreeGrafter"/>
</dbReference>
<name>A0A8J2ELX7_COTCN</name>
<dbReference type="Proteomes" id="UP000786811">
    <property type="component" value="Unassembled WGS sequence"/>
</dbReference>